<reference evidence="2 3" key="1">
    <citation type="journal article" date="2014" name="BMC Genomics">
        <title>Genome sequencing of four Aureobasidium pullulans varieties: biotechnological potential, stress tolerance, and description of new species.</title>
        <authorList>
            <person name="Gostin Ar C."/>
            <person name="Ohm R.A."/>
            <person name="Kogej T."/>
            <person name="Sonjak S."/>
            <person name="Turk M."/>
            <person name="Zajc J."/>
            <person name="Zalar P."/>
            <person name="Grube M."/>
            <person name="Sun H."/>
            <person name="Han J."/>
            <person name="Sharma A."/>
            <person name="Chiniquy J."/>
            <person name="Ngan C.Y."/>
            <person name="Lipzen A."/>
            <person name="Barry K."/>
            <person name="Grigoriev I.V."/>
            <person name="Gunde-Cimerman N."/>
        </authorList>
    </citation>
    <scope>NUCLEOTIDE SEQUENCE [LARGE SCALE GENOMIC DNA]</scope>
    <source>
        <strain evidence="2 3">EXF-2481</strain>
    </source>
</reference>
<name>A0A074Y6Q9_AURSE</name>
<gene>
    <name evidence="2" type="ORF">AUEXF2481DRAFT_342344</name>
</gene>
<organism evidence="2 3">
    <name type="scientific">Aureobasidium subglaciale (strain EXF-2481)</name>
    <name type="common">Aureobasidium pullulans var. subglaciale</name>
    <dbReference type="NCBI Taxonomy" id="1043005"/>
    <lineage>
        <taxon>Eukaryota</taxon>
        <taxon>Fungi</taxon>
        <taxon>Dikarya</taxon>
        <taxon>Ascomycota</taxon>
        <taxon>Pezizomycotina</taxon>
        <taxon>Dothideomycetes</taxon>
        <taxon>Dothideomycetidae</taxon>
        <taxon>Dothideales</taxon>
        <taxon>Saccotheciaceae</taxon>
        <taxon>Aureobasidium</taxon>
    </lineage>
</organism>
<dbReference type="HOGENOM" id="CLU_956402_0_0_1"/>
<evidence type="ECO:0000256" key="1">
    <source>
        <dbReference type="SAM" id="MobiDB-lite"/>
    </source>
</evidence>
<dbReference type="EMBL" id="KL584766">
    <property type="protein sequence ID" value="KEQ93395.1"/>
    <property type="molecule type" value="Genomic_DNA"/>
</dbReference>
<evidence type="ECO:0000313" key="2">
    <source>
        <dbReference type="EMBL" id="KEQ93395.1"/>
    </source>
</evidence>
<dbReference type="AlphaFoldDB" id="A0A074Y6Q9"/>
<feature type="region of interest" description="Disordered" evidence="1">
    <location>
        <begin position="249"/>
        <end position="291"/>
    </location>
</feature>
<keyword evidence="3" id="KW-1185">Reference proteome</keyword>
<protein>
    <submittedName>
        <fullName evidence="2">Uncharacterized protein</fullName>
    </submittedName>
</protein>
<accession>A0A074Y6Q9</accession>
<sequence>MSLFCRPPSSLLSCLATAGSHPSVVTSFQHHVPGNALLKARFGLRSASHAPAKLLYPRRLQIYHSPTVETALLGTMKLSGLGLFAMTCLVVAPNVYFEESNPLWLTPAVIAVGASALPLLHLLTRPAVVNIFIDTPVWARRSKESLMMFAKRLPPDTAMEIETLGLLPLPRTKVLRLSELRICPAGWGRLANLEQVTAVDQTSKVPKLLRWSLQRFYARPAASRWKNSRAPDVWPLVFQTISSNTIASLTKKGTSPSASPVRPAQALPRVMRKKVPTPVATPANKQPMRKK</sequence>
<dbReference type="OMA" id="PMLFVSY"/>
<proteinExistence type="predicted"/>
<dbReference type="OrthoDB" id="2386090at2759"/>
<dbReference type="GeneID" id="25365024"/>
<feature type="compositionally biased region" description="Polar residues" evidence="1">
    <location>
        <begin position="249"/>
        <end position="258"/>
    </location>
</feature>
<dbReference type="InParanoid" id="A0A074Y6Q9"/>
<dbReference type="RefSeq" id="XP_013341924.1">
    <property type="nucleotide sequence ID" value="XM_013486470.1"/>
</dbReference>
<dbReference type="Proteomes" id="UP000030641">
    <property type="component" value="Unassembled WGS sequence"/>
</dbReference>
<evidence type="ECO:0000313" key="3">
    <source>
        <dbReference type="Proteomes" id="UP000030641"/>
    </source>
</evidence>